<keyword evidence="2" id="KW-0067">ATP-binding</keyword>
<dbReference type="EMBL" id="QUZK01000022">
    <property type="protein sequence ID" value="RFF31223.1"/>
    <property type="molecule type" value="Genomic_DNA"/>
</dbReference>
<evidence type="ECO:0000256" key="1">
    <source>
        <dbReference type="ARBA" id="ARBA00022741"/>
    </source>
</evidence>
<comment type="caution">
    <text evidence="4">The sequence shown here is derived from an EMBL/GenBank/DDBJ whole genome shotgun (WGS) entry which is preliminary data.</text>
</comment>
<evidence type="ECO:0000313" key="4">
    <source>
        <dbReference type="EMBL" id="RFF31223.1"/>
    </source>
</evidence>
<keyword evidence="1" id="KW-0547">Nucleotide-binding</keyword>
<protein>
    <submittedName>
        <fullName evidence="4">Aminoglycoside phosphotransferase</fullName>
    </submittedName>
</protein>
<reference evidence="4 5" key="1">
    <citation type="submission" date="2018-08" db="EMBL/GenBank/DDBJ databases">
        <title>Wenzhouxiangella salilacus sp. nov., a novel bacterium isolated from a saline lake in Xinjiang Province, China.</title>
        <authorList>
            <person name="Han S."/>
        </authorList>
    </citation>
    <scope>NUCLEOTIDE SEQUENCE [LARGE SCALE GENOMIC DNA]</scope>
    <source>
        <strain evidence="4 5">XDB06</strain>
    </source>
</reference>
<dbReference type="Gene3D" id="3.90.1200.10">
    <property type="match status" value="1"/>
</dbReference>
<evidence type="ECO:0000259" key="3">
    <source>
        <dbReference type="Pfam" id="PF01636"/>
    </source>
</evidence>
<evidence type="ECO:0000313" key="5">
    <source>
        <dbReference type="Proteomes" id="UP000260351"/>
    </source>
</evidence>
<dbReference type="PANTHER" id="PTHR33540:SF1">
    <property type="entry name" value="N-ACETYLMURAMATE_N-ACETYLGLUCOSAMINE KINASE"/>
    <property type="match status" value="1"/>
</dbReference>
<keyword evidence="5" id="KW-1185">Reference proteome</keyword>
<dbReference type="Proteomes" id="UP000260351">
    <property type="component" value="Unassembled WGS sequence"/>
</dbReference>
<dbReference type="AlphaFoldDB" id="A0A3E1KA86"/>
<dbReference type="RefSeq" id="WP_116650071.1">
    <property type="nucleotide sequence ID" value="NZ_QUZK01000022.1"/>
</dbReference>
<keyword evidence="4" id="KW-0808">Transferase</keyword>
<dbReference type="GO" id="GO:0005524">
    <property type="term" value="F:ATP binding"/>
    <property type="evidence" value="ECO:0007669"/>
    <property type="project" value="UniProtKB-KW"/>
</dbReference>
<sequence>MSPQDERRRIAETWAAKALGWNDWDSEAISSDASFRRYFRLHRGDDTRVVMDAPPEHEDTGTFVDVAARLASTGVHVPEIQAHDPGQGLVLLEDLGSRPFHHVLDEDNADELFGDAVEALIRFQREADTTGLPDYDPALLMRELALFPDWFLERHWRVEATDGELDAWDLVCATLIRWALDQPQVFCHRDYMPRNLMVADPNPGIIDFQDAVRGPISYDPVCLYRDAFLSWPNERVDAWLEDYRRKAVAAGLPAPEDPDLWRRTCDFMGVHRHLKVIGIFARIRYRDGKPKYLEDAPRFFAYLEQSMARNPELDELDRLLESWRQRRVV</sequence>
<gene>
    <name evidence="4" type="ORF">DZC52_05240</name>
</gene>
<dbReference type="SUPFAM" id="SSF56112">
    <property type="entry name" value="Protein kinase-like (PK-like)"/>
    <property type="match status" value="1"/>
</dbReference>
<dbReference type="InterPro" id="IPR002575">
    <property type="entry name" value="Aminoglycoside_PTrfase"/>
</dbReference>
<name>A0A3E1KA86_9GAMM</name>
<dbReference type="OrthoDB" id="9809275at2"/>
<organism evidence="4 5">
    <name type="scientific">Wenzhouxiangella sediminis</name>
    <dbReference type="NCBI Taxonomy" id="1792836"/>
    <lineage>
        <taxon>Bacteria</taxon>
        <taxon>Pseudomonadati</taxon>
        <taxon>Pseudomonadota</taxon>
        <taxon>Gammaproteobacteria</taxon>
        <taxon>Chromatiales</taxon>
        <taxon>Wenzhouxiangellaceae</taxon>
        <taxon>Wenzhouxiangella</taxon>
    </lineage>
</organism>
<dbReference type="Gene3D" id="3.30.200.20">
    <property type="entry name" value="Phosphorylase Kinase, domain 1"/>
    <property type="match status" value="1"/>
</dbReference>
<accession>A0A3E1KA86</accession>
<feature type="domain" description="Aminoglycoside phosphotransferase" evidence="3">
    <location>
        <begin position="27"/>
        <end position="247"/>
    </location>
</feature>
<dbReference type="PANTHER" id="PTHR33540">
    <property type="entry name" value="TRNA THREONYLCARBAMOYLADENOSINE BIOSYNTHESIS PROTEIN TSAE"/>
    <property type="match status" value="1"/>
</dbReference>
<evidence type="ECO:0000256" key="2">
    <source>
        <dbReference type="ARBA" id="ARBA00022840"/>
    </source>
</evidence>
<proteinExistence type="predicted"/>
<dbReference type="GO" id="GO:0016740">
    <property type="term" value="F:transferase activity"/>
    <property type="evidence" value="ECO:0007669"/>
    <property type="project" value="UniProtKB-KW"/>
</dbReference>
<dbReference type="Pfam" id="PF01636">
    <property type="entry name" value="APH"/>
    <property type="match status" value="1"/>
</dbReference>
<dbReference type="InterPro" id="IPR011009">
    <property type="entry name" value="Kinase-like_dom_sf"/>
</dbReference>